<keyword evidence="1" id="KW-0812">Transmembrane</keyword>
<protein>
    <recommendedName>
        <fullName evidence="4">DUF4190 domain-containing protein</fullName>
    </recommendedName>
</protein>
<evidence type="ECO:0008006" key="4">
    <source>
        <dbReference type="Google" id="ProtNLM"/>
    </source>
</evidence>
<keyword evidence="3" id="KW-1185">Reference proteome</keyword>
<reference evidence="2 3" key="1">
    <citation type="submission" date="2014-09" db="EMBL/GenBank/DDBJ databases">
        <title>Butyrate-producing bacteria isolated from human gut.</title>
        <authorList>
            <person name="Zhang Q."/>
            <person name="Zhao L."/>
        </authorList>
    </citation>
    <scope>NUCLEOTIDE SEQUENCE [LARGE SCALE GENOMIC DNA]</scope>
    <source>
        <strain evidence="2 3">21</strain>
    </source>
</reference>
<comment type="caution">
    <text evidence="2">The sequence shown here is derived from an EMBL/GenBank/DDBJ whole genome shotgun (WGS) entry which is preliminary data.</text>
</comment>
<dbReference type="EMBL" id="JRFU01000114">
    <property type="protein sequence ID" value="PWE86349.1"/>
    <property type="molecule type" value="Genomic_DNA"/>
</dbReference>
<dbReference type="AlphaFoldDB" id="A0A2V1JQB5"/>
<organism evidence="2 3">
    <name type="scientific">Eubacterium ramulus</name>
    <dbReference type="NCBI Taxonomy" id="39490"/>
    <lineage>
        <taxon>Bacteria</taxon>
        <taxon>Bacillati</taxon>
        <taxon>Bacillota</taxon>
        <taxon>Clostridia</taxon>
        <taxon>Eubacteriales</taxon>
        <taxon>Eubacteriaceae</taxon>
        <taxon>Eubacterium</taxon>
    </lineage>
</organism>
<evidence type="ECO:0000313" key="3">
    <source>
        <dbReference type="Proteomes" id="UP000245288"/>
    </source>
</evidence>
<sequence>MAVASLVLGIISIIIGAVSGGLVGWLGAILAIIGIVLGAIGRKNPEHKGIATGGLVCSIIGLILSLILYIACIGCTAGLASLY</sequence>
<evidence type="ECO:0000313" key="2">
    <source>
        <dbReference type="EMBL" id="PWE86349.1"/>
    </source>
</evidence>
<proteinExistence type="predicted"/>
<gene>
    <name evidence="2" type="ORF">LG34_10630</name>
</gene>
<feature type="transmembrane region" description="Helical" evidence="1">
    <location>
        <begin position="6"/>
        <end position="39"/>
    </location>
</feature>
<feature type="transmembrane region" description="Helical" evidence="1">
    <location>
        <begin position="51"/>
        <end position="80"/>
    </location>
</feature>
<name>A0A2V1JQB5_EUBRA</name>
<dbReference type="Proteomes" id="UP000245288">
    <property type="component" value="Unassembled WGS sequence"/>
</dbReference>
<keyword evidence="1" id="KW-0472">Membrane</keyword>
<accession>A0A2V1JQB5</accession>
<dbReference type="RefSeq" id="WP_109215954.1">
    <property type="nucleotide sequence ID" value="NZ_JRFU01000114.1"/>
</dbReference>
<evidence type="ECO:0000256" key="1">
    <source>
        <dbReference type="SAM" id="Phobius"/>
    </source>
</evidence>
<keyword evidence="1" id="KW-1133">Transmembrane helix</keyword>